<evidence type="ECO:0000256" key="10">
    <source>
        <dbReference type="ARBA" id="ARBA00023114"/>
    </source>
</evidence>
<reference evidence="17" key="1">
    <citation type="submission" date="2016-10" db="EMBL/GenBank/DDBJ databases">
        <authorList>
            <person name="de Groot N.N."/>
        </authorList>
    </citation>
    <scope>NUCLEOTIDE SEQUENCE</scope>
</reference>
<dbReference type="PANTHER" id="PTHR33619">
    <property type="entry name" value="POLYSACCHARIDE EXPORT PROTEIN GFCE-RELATED"/>
    <property type="match status" value="1"/>
</dbReference>
<dbReference type="Gene3D" id="3.30.1950.10">
    <property type="entry name" value="wza like domain"/>
    <property type="match status" value="1"/>
</dbReference>
<dbReference type="GO" id="GO:0009279">
    <property type="term" value="C:cell outer membrane"/>
    <property type="evidence" value="ECO:0007669"/>
    <property type="project" value="UniProtKB-SubCell"/>
</dbReference>
<keyword evidence="13" id="KW-0998">Cell outer membrane</keyword>
<dbReference type="GO" id="GO:0006811">
    <property type="term" value="P:monoatomic ion transport"/>
    <property type="evidence" value="ECO:0007669"/>
    <property type="project" value="UniProtKB-KW"/>
</dbReference>
<evidence type="ECO:0000256" key="6">
    <source>
        <dbReference type="ARBA" id="ARBA00022692"/>
    </source>
</evidence>
<evidence type="ECO:0000256" key="14">
    <source>
        <dbReference type="ARBA" id="ARBA00023288"/>
    </source>
</evidence>
<keyword evidence="12" id="KW-0564">Palmitate</keyword>
<name>A0A1W1BHJ5_9ZZZZ</name>
<evidence type="ECO:0000256" key="7">
    <source>
        <dbReference type="ARBA" id="ARBA00022729"/>
    </source>
</evidence>
<evidence type="ECO:0000256" key="9">
    <source>
        <dbReference type="ARBA" id="ARBA00023065"/>
    </source>
</evidence>
<keyword evidence="14" id="KW-0449">Lipoprotein</keyword>
<evidence type="ECO:0000256" key="4">
    <source>
        <dbReference type="ARBA" id="ARBA00022452"/>
    </source>
</evidence>
<keyword evidence="7" id="KW-0732">Signal</keyword>
<evidence type="ECO:0000256" key="8">
    <source>
        <dbReference type="ARBA" id="ARBA00023047"/>
    </source>
</evidence>
<feature type="domain" description="Polysaccharide export protein N-terminal" evidence="15">
    <location>
        <begin position="54"/>
        <end position="135"/>
    </location>
</feature>
<sequence length="255" mass="28521">MKRVILYAIILINLTACSLKEEFVLFNQSPSIQDGGKAENLNRTMETTYIDSAKFEYKIRPHDRISIITYQRPELSTGNGGDNLGQGLLVKSNGTIRLPLINDIKIAGLTQPEAQRELEKRFKEYLQHPSIQVEVMNKRAFVLGEVNNPGPIELRNEQIPLLQLLSVAGDLTKGANRQSIMILKNYGDSVQTKIVSLTDVDSIATANQMIRPNDIVYVVPKGMSVFNNKVGEINPIFQLITNALTPFLTIRLLSQ</sequence>
<keyword evidence="3" id="KW-0813">Transport</keyword>
<dbReference type="InterPro" id="IPR054765">
    <property type="entry name" value="SLBB_dom"/>
</dbReference>
<comment type="similarity">
    <text evidence="2">Belongs to the BexD/CtrA/VexA family.</text>
</comment>
<dbReference type="InterPro" id="IPR049712">
    <property type="entry name" value="Poly_export"/>
</dbReference>
<feature type="domain" description="SLBB" evidence="16">
    <location>
        <begin position="138"/>
        <end position="218"/>
    </location>
</feature>
<evidence type="ECO:0000256" key="11">
    <source>
        <dbReference type="ARBA" id="ARBA00023136"/>
    </source>
</evidence>
<accession>A0A1W1BHJ5</accession>
<dbReference type="GO" id="GO:0015159">
    <property type="term" value="F:polysaccharide transmembrane transporter activity"/>
    <property type="evidence" value="ECO:0007669"/>
    <property type="project" value="InterPro"/>
</dbReference>
<dbReference type="Pfam" id="PF02563">
    <property type="entry name" value="Poly_export"/>
    <property type="match status" value="1"/>
</dbReference>
<evidence type="ECO:0000256" key="12">
    <source>
        <dbReference type="ARBA" id="ARBA00023139"/>
    </source>
</evidence>
<evidence type="ECO:0000313" key="17">
    <source>
        <dbReference type="EMBL" id="SFV52997.1"/>
    </source>
</evidence>
<keyword evidence="9" id="KW-0406">Ion transport</keyword>
<evidence type="ECO:0000256" key="3">
    <source>
        <dbReference type="ARBA" id="ARBA00022448"/>
    </source>
</evidence>
<organism evidence="17">
    <name type="scientific">hydrothermal vent metagenome</name>
    <dbReference type="NCBI Taxonomy" id="652676"/>
    <lineage>
        <taxon>unclassified sequences</taxon>
        <taxon>metagenomes</taxon>
        <taxon>ecological metagenomes</taxon>
    </lineage>
</organism>
<dbReference type="GO" id="GO:0015288">
    <property type="term" value="F:porin activity"/>
    <property type="evidence" value="ECO:0007669"/>
    <property type="project" value="UniProtKB-KW"/>
</dbReference>
<dbReference type="AlphaFoldDB" id="A0A1W1BHJ5"/>
<dbReference type="InterPro" id="IPR003715">
    <property type="entry name" value="Poly_export_N"/>
</dbReference>
<evidence type="ECO:0000259" key="16">
    <source>
        <dbReference type="Pfam" id="PF22461"/>
    </source>
</evidence>
<evidence type="ECO:0000256" key="13">
    <source>
        <dbReference type="ARBA" id="ARBA00023237"/>
    </source>
</evidence>
<dbReference type="PANTHER" id="PTHR33619:SF3">
    <property type="entry name" value="POLYSACCHARIDE EXPORT PROTEIN GFCE-RELATED"/>
    <property type="match status" value="1"/>
</dbReference>
<comment type="subcellular location">
    <subcellularLocation>
        <location evidence="1">Cell outer membrane</location>
        <topology evidence="1">Multi-pass membrane protein</topology>
    </subcellularLocation>
</comment>
<keyword evidence="10" id="KW-0626">Porin</keyword>
<dbReference type="Pfam" id="PF22461">
    <property type="entry name" value="SLBB_2"/>
    <property type="match status" value="1"/>
</dbReference>
<evidence type="ECO:0000256" key="1">
    <source>
        <dbReference type="ARBA" id="ARBA00004571"/>
    </source>
</evidence>
<keyword evidence="6" id="KW-0812">Transmembrane</keyword>
<evidence type="ECO:0000256" key="2">
    <source>
        <dbReference type="ARBA" id="ARBA00009450"/>
    </source>
</evidence>
<keyword evidence="4" id="KW-1134">Transmembrane beta strand</keyword>
<protein>
    <submittedName>
        <fullName evidence="17">Polysaccharide export outer membrane protein</fullName>
    </submittedName>
</protein>
<proteinExistence type="inferred from homology"/>
<gene>
    <name evidence="17" type="ORF">MNB_SV-12-640</name>
</gene>
<evidence type="ECO:0000256" key="5">
    <source>
        <dbReference type="ARBA" id="ARBA00022597"/>
    </source>
</evidence>
<evidence type="ECO:0000259" key="15">
    <source>
        <dbReference type="Pfam" id="PF02563"/>
    </source>
</evidence>
<dbReference type="EMBL" id="FPHE01000039">
    <property type="protein sequence ID" value="SFV52997.1"/>
    <property type="molecule type" value="Genomic_DNA"/>
</dbReference>
<keyword evidence="8" id="KW-0625">Polysaccharide transport</keyword>
<keyword evidence="5" id="KW-0762">Sugar transport</keyword>
<dbReference type="GO" id="GO:0046930">
    <property type="term" value="C:pore complex"/>
    <property type="evidence" value="ECO:0007669"/>
    <property type="project" value="UniProtKB-KW"/>
</dbReference>
<keyword evidence="11" id="KW-0472">Membrane</keyword>